<dbReference type="EMBL" id="CP036316">
    <property type="protein sequence ID" value="QDT65631.1"/>
    <property type="molecule type" value="Genomic_DNA"/>
</dbReference>
<dbReference type="Gene3D" id="2.30.130.30">
    <property type="entry name" value="Hypothetical protein"/>
    <property type="match status" value="1"/>
</dbReference>
<organism evidence="1 2">
    <name type="scientific">Calycomorphotria hydatis</name>
    <dbReference type="NCBI Taxonomy" id="2528027"/>
    <lineage>
        <taxon>Bacteria</taxon>
        <taxon>Pseudomonadati</taxon>
        <taxon>Planctomycetota</taxon>
        <taxon>Planctomycetia</taxon>
        <taxon>Planctomycetales</taxon>
        <taxon>Planctomycetaceae</taxon>
        <taxon>Calycomorphotria</taxon>
    </lineage>
</organism>
<dbReference type="AlphaFoldDB" id="A0A517TB78"/>
<protein>
    <recommendedName>
        <fullName evidence="3">ASCH domain-containing protein</fullName>
    </recommendedName>
</protein>
<evidence type="ECO:0000313" key="2">
    <source>
        <dbReference type="Proteomes" id="UP000319976"/>
    </source>
</evidence>
<evidence type="ECO:0000313" key="1">
    <source>
        <dbReference type="EMBL" id="QDT65631.1"/>
    </source>
</evidence>
<dbReference type="InterPro" id="IPR015947">
    <property type="entry name" value="PUA-like_sf"/>
</dbReference>
<dbReference type="Proteomes" id="UP000319976">
    <property type="component" value="Chromosome"/>
</dbReference>
<evidence type="ECO:0008006" key="3">
    <source>
        <dbReference type="Google" id="ProtNLM"/>
    </source>
</evidence>
<dbReference type="SUPFAM" id="SSF88697">
    <property type="entry name" value="PUA domain-like"/>
    <property type="match status" value="1"/>
</dbReference>
<gene>
    <name evidence="1" type="ORF">V22_28890</name>
</gene>
<proteinExistence type="predicted"/>
<sequence>MLLLSIKPKYVNKMRAGEKVVELRKQKPRSEPLDWMAIYECSPTMAIVAIAQVSEVAVGNPKRLWRELSSMVGVNKVEFDTYFSGAAKAVGIRISKLMELSDPISLDDFRERWPGFHPPQGFVYLDSFQVDFLMQRVDFPDQLVCAIGSN</sequence>
<reference evidence="1 2" key="1">
    <citation type="submission" date="2019-02" db="EMBL/GenBank/DDBJ databases">
        <title>Deep-cultivation of Planctomycetes and their phenomic and genomic characterization uncovers novel biology.</title>
        <authorList>
            <person name="Wiegand S."/>
            <person name="Jogler M."/>
            <person name="Boedeker C."/>
            <person name="Pinto D."/>
            <person name="Vollmers J."/>
            <person name="Rivas-Marin E."/>
            <person name="Kohn T."/>
            <person name="Peeters S.H."/>
            <person name="Heuer A."/>
            <person name="Rast P."/>
            <person name="Oberbeckmann S."/>
            <person name="Bunk B."/>
            <person name="Jeske O."/>
            <person name="Meyerdierks A."/>
            <person name="Storesund J.E."/>
            <person name="Kallscheuer N."/>
            <person name="Luecker S."/>
            <person name="Lage O.M."/>
            <person name="Pohl T."/>
            <person name="Merkel B.J."/>
            <person name="Hornburger P."/>
            <person name="Mueller R.-W."/>
            <person name="Bruemmer F."/>
            <person name="Labrenz M."/>
            <person name="Spormann A.M."/>
            <person name="Op den Camp H."/>
            <person name="Overmann J."/>
            <person name="Amann R."/>
            <person name="Jetten M.S.M."/>
            <person name="Mascher T."/>
            <person name="Medema M.H."/>
            <person name="Devos D.P."/>
            <person name="Kaster A.-K."/>
            <person name="Ovreas L."/>
            <person name="Rohde M."/>
            <person name="Galperin M.Y."/>
            <person name="Jogler C."/>
        </authorList>
    </citation>
    <scope>NUCLEOTIDE SEQUENCE [LARGE SCALE GENOMIC DNA]</scope>
    <source>
        <strain evidence="1 2">V22</strain>
    </source>
</reference>
<dbReference type="RefSeq" id="WP_145263871.1">
    <property type="nucleotide sequence ID" value="NZ_CP036316.1"/>
</dbReference>
<accession>A0A517TB78</accession>
<dbReference type="KEGG" id="chya:V22_28890"/>
<dbReference type="OrthoDB" id="9800495at2"/>
<keyword evidence="2" id="KW-1185">Reference proteome</keyword>
<name>A0A517TB78_9PLAN</name>